<proteinExistence type="predicted"/>
<dbReference type="OrthoDB" id="692303at2759"/>
<evidence type="ECO:0000313" key="2">
    <source>
        <dbReference type="EMBL" id="TVU44131.1"/>
    </source>
</evidence>
<organism evidence="2 3">
    <name type="scientific">Eragrostis curvula</name>
    <name type="common">weeping love grass</name>
    <dbReference type="NCBI Taxonomy" id="38414"/>
    <lineage>
        <taxon>Eukaryota</taxon>
        <taxon>Viridiplantae</taxon>
        <taxon>Streptophyta</taxon>
        <taxon>Embryophyta</taxon>
        <taxon>Tracheophyta</taxon>
        <taxon>Spermatophyta</taxon>
        <taxon>Magnoliopsida</taxon>
        <taxon>Liliopsida</taxon>
        <taxon>Poales</taxon>
        <taxon>Poaceae</taxon>
        <taxon>PACMAD clade</taxon>
        <taxon>Chloridoideae</taxon>
        <taxon>Eragrostideae</taxon>
        <taxon>Eragrostidinae</taxon>
        <taxon>Eragrostis</taxon>
    </lineage>
</organism>
<dbReference type="Proteomes" id="UP000324897">
    <property type="component" value="Chromosome 5"/>
</dbReference>
<dbReference type="PANTHER" id="PTHR35828">
    <property type="entry name" value="OS08G0203800 PROTEIN-RELATED"/>
    <property type="match status" value="1"/>
</dbReference>
<dbReference type="PANTHER" id="PTHR35828:SF22">
    <property type="entry name" value="OS10G0103633 PROTEIN"/>
    <property type="match status" value="1"/>
</dbReference>
<keyword evidence="3" id="KW-1185">Reference proteome</keyword>
<dbReference type="Gramene" id="TVU44131">
    <property type="protein sequence ID" value="TVU44131"/>
    <property type="gene ID" value="EJB05_03564"/>
</dbReference>
<gene>
    <name evidence="2" type="ORF">EJB05_03564</name>
</gene>
<dbReference type="EMBL" id="RWGY01000004">
    <property type="protein sequence ID" value="TVU44131.1"/>
    <property type="molecule type" value="Genomic_DNA"/>
</dbReference>
<sequence length="360" mass="39933">MSIYVRTFSLVHPTTPAAASFAENSLAPFVSRSAGGAGFLLDRYEAVTSRGGLVLLERREINRRRRSERRSDMCVYDPMTNARVFFPFPPDINMNPFLSCVYTYVVLTAADGIGCAFTVVAVDMAKLLDCCRDIRVQTLSSSSDAAGGHCGWSPIKYVTIHGGPPWSTPVDVHNAAVVVGGVIHWLMRVCEYILTYDVKTGRAGKIELPHDRRQFENWNASDPKLKLSPDGKLTLLYMSDFKVYVWEMLPNGGWARQATIDTEAGVRSQLAGEVESVTSGNLGFWNFGDQRSGAVLLGYYHFFKRGNKFQSKLLPLVLDMETKEIRRVRAAGITYEVDLASRLSAMKAFSSTPTSFVPVE</sequence>
<dbReference type="Pfam" id="PF24523">
    <property type="entry name" value="DUF7595"/>
    <property type="match status" value="1"/>
</dbReference>
<feature type="domain" description="DUF7595" evidence="1">
    <location>
        <begin position="38"/>
        <end position="349"/>
    </location>
</feature>
<reference evidence="2 3" key="1">
    <citation type="journal article" date="2019" name="Sci. Rep.">
        <title>A high-quality genome of Eragrostis curvula grass provides insights into Poaceae evolution and supports new strategies to enhance forage quality.</title>
        <authorList>
            <person name="Carballo J."/>
            <person name="Santos B.A.C.M."/>
            <person name="Zappacosta D."/>
            <person name="Garbus I."/>
            <person name="Selva J.P."/>
            <person name="Gallo C.A."/>
            <person name="Diaz A."/>
            <person name="Albertini E."/>
            <person name="Caccamo M."/>
            <person name="Echenique V."/>
        </authorList>
    </citation>
    <scope>NUCLEOTIDE SEQUENCE [LARGE SCALE GENOMIC DNA]</scope>
    <source>
        <strain evidence="3">cv. Victoria</strain>
        <tissue evidence="2">Leaf</tissue>
    </source>
</reference>
<dbReference type="AlphaFoldDB" id="A0A5J9W835"/>
<evidence type="ECO:0000259" key="1">
    <source>
        <dbReference type="Pfam" id="PF24523"/>
    </source>
</evidence>
<feature type="non-terminal residue" evidence="2">
    <location>
        <position position="1"/>
    </location>
</feature>
<comment type="caution">
    <text evidence="2">The sequence shown here is derived from an EMBL/GenBank/DDBJ whole genome shotgun (WGS) entry which is preliminary data.</text>
</comment>
<evidence type="ECO:0000313" key="3">
    <source>
        <dbReference type="Proteomes" id="UP000324897"/>
    </source>
</evidence>
<name>A0A5J9W835_9POAL</name>
<accession>A0A5J9W835</accession>
<dbReference type="InterPro" id="IPR056016">
    <property type="entry name" value="DUF7595"/>
</dbReference>
<protein>
    <recommendedName>
        <fullName evidence="1">DUF7595 domain-containing protein</fullName>
    </recommendedName>
</protein>